<dbReference type="Proteomes" id="UP000606396">
    <property type="component" value="Unassembled WGS sequence"/>
</dbReference>
<evidence type="ECO:0000313" key="2">
    <source>
        <dbReference type="Proteomes" id="UP000606396"/>
    </source>
</evidence>
<gene>
    <name evidence="1" type="ORF">H6G94_13795</name>
</gene>
<organism evidence="1 2">
    <name type="scientific">Nostoc punctiforme FACHB-252</name>
    <dbReference type="NCBI Taxonomy" id="1357509"/>
    <lineage>
        <taxon>Bacteria</taxon>
        <taxon>Bacillati</taxon>
        <taxon>Cyanobacteriota</taxon>
        <taxon>Cyanophyceae</taxon>
        <taxon>Nostocales</taxon>
        <taxon>Nostocaceae</taxon>
        <taxon>Nostoc</taxon>
    </lineage>
</organism>
<sequence>MPNYSKKHPLFHNQRSLPGKLIFRSVFYFSGILRSHSLFHNRRSLFMSIILRCEILRFLVNKYNYINYI</sequence>
<dbReference type="EMBL" id="JACJTC010000009">
    <property type="protein sequence ID" value="MBD2612336.1"/>
    <property type="molecule type" value="Genomic_DNA"/>
</dbReference>
<name>A0ABR8HAP7_NOSPU</name>
<protein>
    <submittedName>
        <fullName evidence="1">Uncharacterized protein</fullName>
    </submittedName>
</protein>
<reference evidence="1 2" key="1">
    <citation type="journal article" date="2020" name="ISME J.">
        <title>Comparative genomics reveals insights into cyanobacterial evolution and habitat adaptation.</title>
        <authorList>
            <person name="Chen M.Y."/>
            <person name="Teng W.K."/>
            <person name="Zhao L."/>
            <person name="Hu C.X."/>
            <person name="Zhou Y.K."/>
            <person name="Han B.P."/>
            <person name="Song L.R."/>
            <person name="Shu W.S."/>
        </authorList>
    </citation>
    <scope>NUCLEOTIDE SEQUENCE [LARGE SCALE GENOMIC DNA]</scope>
    <source>
        <strain evidence="1 2">FACHB-252</strain>
    </source>
</reference>
<proteinExistence type="predicted"/>
<evidence type="ECO:0000313" key="1">
    <source>
        <dbReference type="EMBL" id="MBD2612336.1"/>
    </source>
</evidence>
<keyword evidence="2" id="KW-1185">Reference proteome</keyword>
<comment type="caution">
    <text evidence="1">The sequence shown here is derived from an EMBL/GenBank/DDBJ whole genome shotgun (WGS) entry which is preliminary data.</text>
</comment>
<accession>A0ABR8HAP7</accession>
<dbReference type="RefSeq" id="WP_190949877.1">
    <property type="nucleotide sequence ID" value="NZ_JACJTC010000009.1"/>
</dbReference>